<dbReference type="PANTHER" id="PTHR38340">
    <property type="entry name" value="S-LAYER PROTEIN"/>
    <property type="match status" value="1"/>
</dbReference>
<protein>
    <submittedName>
        <fullName evidence="3">Ca2+-binding RTX toxin-like protein</fullName>
    </submittedName>
</protein>
<dbReference type="InterPro" id="IPR018511">
    <property type="entry name" value="Hemolysin-typ_Ca-bd_CS"/>
</dbReference>
<dbReference type="RefSeq" id="WP_309797786.1">
    <property type="nucleotide sequence ID" value="NZ_JAVDPW010000008.1"/>
</dbReference>
<comment type="subcellular location">
    <subcellularLocation>
        <location evidence="1">Secreted</location>
    </subcellularLocation>
</comment>
<proteinExistence type="predicted"/>
<dbReference type="Proteomes" id="UP001262410">
    <property type="component" value="Unassembled WGS sequence"/>
</dbReference>
<dbReference type="PROSITE" id="PS00330">
    <property type="entry name" value="HEMOLYSIN_CALCIUM"/>
    <property type="match status" value="8"/>
</dbReference>
<dbReference type="InterPro" id="IPR050557">
    <property type="entry name" value="RTX_toxin/Mannuronan_C5-epim"/>
</dbReference>
<evidence type="ECO:0000256" key="1">
    <source>
        <dbReference type="ARBA" id="ARBA00004613"/>
    </source>
</evidence>
<sequence>MANYTFTVDGPETGSVGPGEFAIVNDLAFFDTTDTVTGAANATLGFGIGGNLVLALTGYAGITGFGIVNAQATGSVDLTIGQDFYDANVAAGAHLIVQGTAQGGTVTLNAGGLAGERPVDLISFSAGNDVLTGGGGGDNLYGGAGADQLDGGAGFDLARYDNAATGVVANLQTGVNQGDAQGDIYTSIEGIVGSAFDDKLTGNAVDNTLIGGAGNDGLFGGGGADHLVGGDGLLDVASYSDSTAAVTVDLSLGTGHGGDAEGDTLSGIEGLDGSAFDDSLIGDGGANLLAGEMGDDRLVGGAGDDTLIGDSDLSADNGNDVLAGGAGADRLYGDFPGGSGDTGIDTADYSASAAGVTVDLISGTGHGGDAEGDTLFQIDNLVGSAFADHLTGDATANGLSGGAGNDTLRGGAGADALDGGDGSDFANYQGSATAVTVDLQAHTVSGGDAQGDTLTSIENLYGSSNDDHLTGDNARNVIGGENGNDVLVGNGGDDAMNGEAGGDSLDGGDGNDRLVGGAGIDTIHGGTGADSVDGGSENDIIFGDAGNDGLYGGTGNDQIDGGDGNDVLEGAAGADALTGGAGIDTASYASSAAGVTISLAGGAGVGGDAQGDTLAGIENLAGSAHNDVLTGDETANTLSGGAGDDVLTGGIGADLLQGGAGNDSFVYTAIADSTVASAGKDTIYDFTTGDHIDLSAIDADGNSANGDTAFSLIAGNFTGHAGEMLVVTAGATQVVYADTNGDRIADFAINVRADHAPTASDFVL</sequence>
<evidence type="ECO:0000256" key="2">
    <source>
        <dbReference type="ARBA" id="ARBA00022525"/>
    </source>
</evidence>
<dbReference type="Gene3D" id="2.150.10.10">
    <property type="entry name" value="Serralysin-like metalloprotease, C-terminal"/>
    <property type="match status" value="5"/>
</dbReference>
<name>A0ABU1JUR2_9PROT</name>
<evidence type="ECO:0000313" key="4">
    <source>
        <dbReference type="Proteomes" id="UP001262410"/>
    </source>
</evidence>
<keyword evidence="4" id="KW-1185">Reference proteome</keyword>
<comment type="caution">
    <text evidence="3">The sequence shown here is derived from an EMBL/GenBank/DDBJ whole genome shotgun (WGS) entry which is preliminary data.</text>
</comment>
<accession>A0ABU1JUR2</accession>
<dbReference type="PANTHER" id="PTHR38340:SF1">
    <property type="entry name" value="S-LAYER PROTEIN"/>
    <property type="match status" value="1"/>
</dbReference>
<evidence type="ECO:0000313" key="3">
    <source>
        <dbReference type="EMBL" id="MDR6292043.1"/>
    </source>
</evidence>
<keyword evidence="2" id="KW-0964">Secreted</keyword>
<dbReference type="EMBL" id="JAVDPW010000008">
    <property type="protein sequence ID" value="MDR6292043.1"/>
    <property type="molecule type" value="Genomic_DNA"/>
</dbReference>
<reference evidence="3 4" key="1">
    <citation type="submission" date="2023-07" db="EMBL/GenBank/DDBJ databases">
        <title>Sorghum-associated microbial communities from plants grown in Nebraska, USA.</title>
        <authorList>
            <person name="Schachtman D."/>
        </authorList>
    </citation>
    <scope>NUCLEOTIDE SEQUENCE [LARGE SCALE GENOMIC DNA]</scope>
    <source>
        <strain evidence="3 4">584</strain>
    </source>
</reference>
<organism evidence="3 4">
    <name type="scientific">Inquilinus ginsengisoli</name>
    <dbReference type="NCBI Taxonomy" id="363840"/>
    <lineage>
        <taxon>Bacteria</taxon>
        <taxon>Pseudomonadati</taxon>
        <taxon>Pseudomonadota</taxon>
        <taxon>Alphaproteobacteria</taxon>
        <taxon>Rhodospirillales</taxon>
        <taxon>Rhodospirillaceae</taxon>
        <taxon>Inquilinus</taxon>
    </lineage>
</organism>
<dbReference type="SUPFAM" id="SSF51120">
    <property type="entry name" value="beta-Roll"/>
    <property type="match status" value="6"/>
</dbReference>
<dbReference type="InterPro" id="IPR011049">
    <property type="entry name" value="Serralysin-like_metalloprot_C"/>
</dbReference>
<dbReference type="Pfam" id="PF00353">
    <property type="entry name" value="HemolysinCabind"/>
    <property type="match status" value="9"/>
</dbReference>
<gene>
    <name evidence="3" type="ORF">E9232_004581</name>
</gene>
<dbReference type="InterPro" id="IPR001343">
    <property type="entry name" value="Hemolysn_Ca-bd"/>
</dbReference>
<dbReference type="PRINTS" id="PR00313">
    <property type="entry name" value="CABNDNGRPT"/>
</dbReference>